<sequence>MENPIDRKYTKEHEWVKIDGDIVTIGITDFAQEQLTDVVFVELPETGKQIEQNGNLCVVESVKSVSDVFCPINGEIVETNNVLESSPELVNKEPFEGGWIAKLKVKDKVELDKLMSAEEYNKFLTGIE</sequence>
<dbReference type="NCBIfam" id="NF002270">
    <property type="entry name" value="PRK01202.1"/>
    <property type="match status" value="1"/>
</dbReference>
<evidence type="ECO:0000256" key="1">
    <source>
        <dbReference type="ARBA" id="ARBA00009249"/>
    </source>
</evidence>
<dbReference type="InterPro" id="IPR000089">
    <property type="entry name" value="Biotin_lipoyl"/>
</dbReference>
<protein>
    <recommendedName>
        <fullName evidence="3">Glycine cleavage system H protein</fullName>
    </recommendedName>
</protein>
<evidence type="ECO:0000256" key="4">
    <source>
        <dbReference type="PIRSR" id="PIRSR617453-50"/>
    </source>
</evidence>
<organism evidence="6 7">
    <name type="scientific">Candidatus Scalindua japonica</name>
    <dbReference type="NCBI Taxonomy" id="1284222"/>
    <lineage>
        <taxon>Bacteria</taxon>
        <taxon>Pseudomonadati</taxon>
        <taxon>Planctomycetota</taxon>
        <taxon>Candidatus Brocadiia</taxon>
        <taxon>Candidatus Brocadiales</taxon>
        <taxon>Candidatus Scalinduaceae</taxon>
        <taxon>Candidatus Scalindua</taxon>
    </lineage>
</organism>
<dbReference type="GO" id="GO:0005960">
    <property type="term" value="C:glycine cleavage complex"/>
    <property type="evidence" value="ECO:0007669"/>
    <property type="project" value="InterPro"/>
</dbReference>
<comment type="similarity">
    <text evidence="1 3">Belongs to the GcvH family.</text>
</comment>
<accession>A0A286TXF4</accession>
<dbReference type="PANTHER" id="PTHR11715">
    <property type="entry name" value="GLYCINE CLEAVAGE SYSTEM H PROTEIN"/>
    <property type="match status" value="1"/>
</dbReference>
<evidence type="ECO:0000256" key="3">
    <source>
        <dbReference type="HAMAP-Rule" id="MF_00272"/>
    </source>
</evidence>
<proteinExistence type="inferred from homology"/>
<dbReference type="EMBL" id="BAOS01000013">
    <property type="protein sequence ID" value="GAX60573.1"/>
    <property type="molecule type" value="Genomic_DNA"/>
</dbReference>
<dbReference type="OrthoDB" id="9796712at2"/>
<comment type="caution">
    <text evidence="6">The sequence shown here is derived from an EMBL/GenBank/DDBJ whole genome shotgun (WGS) entry which is preliminary data.</text>
</comment>
<dbReference type="PROSITE" id="PS00189">
    <property type="entry name" value="LIPOYL"/>
    <property type="match status" value="1"/>
</dbReference>
<dbReference type="PROSITE" id="PS50968">
    <property type="entry name" value="BIOTINYL_LIPOYL"/>
    <property type="match status" value="1"/>
</dbReference>
<dbReference type="CDD" id="cd06848">
    <property type="entry name" value="GCS_H"/>
    <property type="match status" value="1"/>
</dbReference>
<dbReference type="GO" id="GO:0005737">
    <property type="term" value="C:cytoplasm"/>
    <property type="evidence" value="ECO:0007669"/>
    <property type="project" value="TreeGrafter"/>
</dbReference>
<dbReference type="InterPro" id="IPR033753">
    <property type="entry name" value="GCV_H/Fam206"/>
</dbReference>
<dbReference type="InterPro" id="IPR003016">
    <property type="entry name" value="2-oxoA_DH_lipoyl-BS"/>
</dbReference>
<keyword evidence="7" id="KW-1185">Reference proteome</keyword>
<dbReference type="SUPFAM" id="SSF51230">
    <property type="entry name" value="Single hybrid motif"/>
    <property type="match status" value="1"/>
</dbReference>
<dbReference type="AlphaFoldDB" id="A0A286TXF4"/>
<feature type="domain" description="Lipoyl-binding" evidence="5">
    <location>
        <begin position="22"/>
        <end position="104"/>
    </location>
</feature>
<reference evidence="6 7" key="1">
    <citation type="journal article" date="2017" name="Environ. Microbiol. Rep.">
        <title>Genetic diversity of marine anaerobic ammonium-oxidizing bacteria as revealed by genomic and proteomic analyses of 'Candidatus Scalindua japonica'.</title>
        <authorList>
            <person name="Oshiki M."/>
            <person name="Mizuto K."/>
            <person name="Kimura Z."/>
            <person name="Kindaichi T."/>
            <person name="Satoh H."/>
            <person name="Okabe S."/>
        </authorList>
    </citation>
    <scope>NUCLEOTIDE SEQUENCE [LARGE SCALE GENOMIC DNA]</scope>
    <source>
        <strain evidence="7">husup-a2</strain>
    </source>
</reference>
<name>A0A286TXF4_9BACT</name>
<dbReference type="Pfam" id="PF01597">
    <property type="entry name" value="GCV_H"/>
    <property type="match status" value="1"/>
</dbReference>
<dbReference type="InterPro" id="IPR002930">
    <property type="entry name" value="GCV_H"/>
</dbReference>
<dbReference type="PANTHER" id="PTHR11715:SF3">
    <property type="entry name" value="GLYCINE CLEAVAGE SYSTEM H PROTEIN-RELATED"/>
    <property type="match status" value="1"/>
</dbReference>
<dbReference type="RefSeq" id="WP_096893972.1">
    <property type="nucleotide sequence ID" value="NZ_BAOS01000013.1"/>
</dbReference>
<comment type="cofactor">
    <cofactor evidence="3">
        <name>(R)-lipoate</name>
        <dbReference type="ChEBI" id="CHEBI:83088"/>
    </cofactor>
    <text evidence="3">Binds 1 lipoyl cofactor covalently.</text>
</comment>
<evidence type="ECO:0000313" key="7">
    <source>
        <dbReference type="Proteomes" id="UP000218542"/>
    </source>
</evidence>
<dbReference type="Proteomes" id="UP000218542">
    <property type="component" value="Unassembled WGS sequence"/>
</dbReference>
<dbReference type="InterPro" id="IPR017453">
    <property type="entry name" value="GCV_H_sub"/>
</dbReference>
<evidence type="ECO:0000256" key="2">
    <source>
        <dbReference type="ARBA" id="ARBA00022823"/>
    </source>
</evidence>
<gene>
    <name evidence="3" type="primary">gcvH</name>
    <name evidence="6" type="ORF">SCALIN_C13_0085</name>
</gene>
<dbReference type="InterPro" id="IPR011053">
    <property type="entry name" value="Single_hybrid_motif"/>
</dbReference>
<evidence type="ECO:0000259" key="5">
    <source>
        <dbReference type="PROSITE" id="PS50968"/>
    </source>
</evidence>
<dbReference type="Gene3D" id="2.40.50.100">
    <property type="match status" value="1"/>
</dbReference>
<dbReference type="HAMAP" id="MF_00272">
    <property type="entry name" value="GcvH"/>
    <property type="match status" value="1"/>
</dbReference>
<dbReference type="GO" id="GO:0019464">
    <property type="term" value="P:glycine decarboxylation via glycine cleavage system"/>
    <property type="evidence" value="ECO:0007669"/>
    <property type="project" value="UniProtKB-UniRule"/>
</dbReference>
<dbReference type="GO" id="GO:0009249">
    <property type="term" value="P:protein lipoylation"/>
    <property type="evidence" value="ECO:0007669"/>
    <property type="project" value="TreeGrafter"/>
</dbReference>
<comment type="subunit">
    <text evidence="3">The glycine cleavage system is composed of four proteins: P, T, L and H.</text>
</comment>
<comment type="function">
    <text evidence="3">The glycine cleavage system catalyzes the degradation of glycine. The H protein shuttles the methylamine group of glycine from the P protein to the T protein.</text>
</comment>
<feature type="modified residue" description="N6-lipoyllysine" evidence="3 4">
    <location>
        <position position="63"/>
    </location>
</feature>
<dbReference type="NCBIfam" id="TIGR00527">
    <property type="entry name" value="gcvH"/>
    <property type="match status" value="1"/>
</dbReference>
<keyword evidence="2 3" id="KW-0450">Lipoyl</keyword>
<evidence type="ECO:0000313" key="6">
    <source>
        <dbReference type="EMBL" id="GAX60573.1"/>
    </source>
</evidence>